<dbReference type="EMBL" id="OVEO01000004">
    <property type="protein sequence ID" value="SPQ95536.1"/>
    <property type="molecule type" value="Genomic_DNA"/>
</dbReference>
<dbReference type="PROSITE" id="PS50002">
    <property type="entry name" value="SH3"/>
    <property type="match status" value="1"/>
</dbReference>
<keyword evidence="5" id="KW-0560">Oxidoreductase</keyword>
<sequence>MLKAPCIARALYEYQSQASTELPLKEGETVEIIRKDESGWWEGRSCATGEVGYFPGNFVEEVAAASAAPPTTQDAIVPGGSPSPPASVKTQKKYQSAATKPAKSQFEEEFVSSPTRFGLWATNMGLGSGVVVAVVSIAEIAACVGDKPNFDVEGTELLLSIYGLLIGIATFVVEKRWILRTNSMVPIRAVTYTLVAVPLMYTQLIQMAAVSYFFVAAANLASALLGEQFLQEGGSPKAGPALPQASLKYRFQGALRRLQEQNGMGTIIFVILFVASNVLIGTSGFIIWYNNVLGMQQTPYALTMFVPFAKMFGYMLDFNCAIILIPVCRTFIRYLYDLSTQSQTATQKLLRTVLQVFPLDKALTFHKRVAYLILIFAVGHAFFHCLNYGFAVQNTMALFGIWPWASGTTIFVIMALMYGAAMPNVKHFQFELFWNTHHLFVLFFVLLVAHGRTGLNPNYWKWLIVPMTIYIAERIYRHRSAYRSVTLTSVNNMGKVLCITFERDGAFPDGYKEGQYLFLNCPHVSIGQWHPFTISSAPQEADVSVHMRVMGPSSWTGKVTEYLKLMIPPNASYAKFTNARSKGKVIGPDGQQIFCIYGPHSAPTQHIAEYTVDMIIGAGIGVTPVSATLRSIVHHRWKFSIGTTFPEHAYFCWIVSHSELDSFRWFIRVMKDADDAIHNALLKDTSMKSKTFEIHVYVTSTPRHFTYAVPAITDDIAFWGAHLSASPDAVEKKAAPWTESQMLLALKCPSDRPTRLGNVLVYNGRPQWDTRFEEVYSRHVGQNIGVAFCGNPRIGKDLKKACESHSNTITNTYFKLHRENF</sequence>
<dbReference type="PANTHER" id="PTHR11972">
    <property type="entry name" value="NADPH OXIDASE"/>
    <property type="match status" value="1"/>
</dbReference>
<evidence type="ECO:0000256" key="2">
    <source>
        <dbReference type="ARBA" id="ARBA00022443"/>
    </source>
</evidence>
<feature type="transmembrane region" description="Helical" evidence="9">
    <location>
        <begin position="401"/>
        <end position="420"/>
    </location>
</feature>
<dbReference type="CDD" id="cd06186">
    <property type="entry name" value="NOX_Duox_like_FAD_NADP"/>
    <property type="match status" value="1"/>
</dbReference>
<feature type="domain" description="FAD-binding FR-type" evidence="11">
    <location>
        <begin position="480"/>
        <end position="606"/>
    </location>
</feature>
<dbReference type="Gene3D" id="3.40.50.80">
    <property type="entry name" value="Nucleotide-binding domain of ferredoxin-NADP reductase (FNR) module"/>
    <property type="match status" value="1"/>
</dbReference>
<dbReference type="PANTHER" id="PTHR11972:SF153">
    <property type="entry name" value="SUPEROXIDE-GENERATING NADPH OXIDASE HEAVY CHAIN SUBUNIT A"/>
    <property type="match status" value="1"/>
</dbReference>
<dbReference type="CDD" id="cd00174">
    <property type="entry name" value="SH3"/>
    <property type="match status" value="1"/>
</dbReference>
<evidence type="ECO:0000256" key="6">
    <source>
        <dbReference type="ARBA" id="ARBA00023136"/>
    </source>
</evidence>
<accession>A0A3P3Y5T6</accession>
<dbReference type="InterPro" id="IPR013112">
    <property type="entry name" value="FAD-bd_8"/>
</dbReference>
<dbReference type="Pfam" id="PF08022">
    <property type="entry name" value="FAD_binding_8"/>
    <property type="match status" value="1"/>
</dbReference>
<dbReference type="AlphaFoldDB" id="A0A3P3Y5T6"/>
<dbReference type="SUPFAM" id="SSF63380">
    <property type="entry name" value="Riboflavin synthase domain-like"/>
    <property type="match status" value="1"/>
</dbReference>
<dbReference type="SMART" id="SM00326">
    <property type="entry name" value="SH3"/>
    <property type="match status" value="1"/>
</dbReference>
<feature type="transmembrane region" description="Helical" evidence="9">
    <location>
        <begin position="266"/>
        <end position="291"/>
    </location>
</feature>
<keyword evidence="4 9" id="KW-1133">Transmembrane helix</keyword>
<dbReference type="InterPro" id="IPR036028">
    <property type="entry name" value="SH3-like_dom_sf"/>
</dbReference>
<dbReference type="PRINTS" id="PR00452">
    <property type="entry name" value="SH3DOMAIN"/>
</dbReference>
<dbReference type="Gene3D" id="2.40.30.10">
    <property type="entry name" value="Translation factors"/>
    <property type="match status" value="1"/>
</dbReference>
<keyword evidence="6 9" id="KW-0472">Membrane</keyword>
<dbReference type="InterPro" id="IPR001452">
    <property type="entry name" value="SH3_domain"/>
</dbReference>
<dbReference type="GO" id="GO:0006952">
    <property type="term" value="P:defense response"/>
    <property type="evidence" value="ECO:0007669"/>
    <property type="project" value="TreeGrafter"/>
</dbReference>
<dbReference type="InterPro" id="IPR013121">
    <property type="entry name" value="Fe_red_NAD-bd_6"/>
</dbReference>
<feature type="region of interest" description="Disordered" evidence="8">
    <location>
        <begin position="69"/>
        <end position="94"/>
    </location>
</feature>
<feature type="domain" description="SH3" evidence="10">
    <location>
        <begin position="3"/>
        <end position="64"/>
    </location>
</feature>
<dbReference type="InterPro" id="IPR013130">
    <property type="entry name" value="Fe3_Rdtase_TM_dom"/>
</dbReference>
<evidence type="ECO:0000256" key="7">
    <source>
        <dbReference type="PROSITE-ProRule" id="PRU00192"/>
    </source>
</evidence>
<feature type="transmembrane region" description="Helical" evidence="9">
    <location>
        <begin position="117"/>
        <end position="137"/>
    </location>
</feature>
<feature type="transmembrane region" description="Helical" evidence="9">
    <location>
        <begin position="157"/>
        <end position="173"/>
    </location>
</feature>
<reference evidence="12 13" key="1">
    <citation type="submission" date="2018-03" db="EMBL/GenBank/DDBJ databases">
        <authorList>
            <person name="Fogelqvist J."/>
        </authorList>
    </citation>
    <scope>NUCLEOTIDE SEQUENCE [LARGE SCALE GENOMIC DNA]</scope>
</reference>
<feature type="transmembrane region" description="Helical" evidence="9">
    <location>
        <begin position="432"/>
        <end position="453"/>
    </location>
</feature>
<dbReference type="GO" id="GO:0042554">
    <property type="term" value="P:superoxide anion generation"/>
    <property type="evidence" value="ECO:0007669"/>
    <property type="project" value="TreeGrafter"/>
</dbReference>
<dbReference type="Proteomes" id="UP000290189">
    <property type="component" value="Unassembled WGS sequence"/>
</dbReference>
<dbReference type="Gene3D" id="2.30.30.40">
    <property type="entry name" value="SH3 Domains"/>
    <property type="match status" value="1"/>
</dbReference>
<dbReference type="PROSITE" id="PS51384">
    <property type="entry name" value="FAD_FR"/>
    <property type="match status" value="1"/>
</dbReference>
<evidence type="ECO:0000259" key="10">
    <source>
        <dbReference type="PROSITE" id="PS50002"/>
    </source>
</evidence>
<evidence type="ECO:0000313" key="13">
    <source>
        <dbReference type="Proteomes" id="UP000290189"/>
    </source>
</evidence>
<dbReference type="InterPro" id="IPR017927">
    <property type="entry name" value="FAD-bd_FR_type"/>
</dbReference>
<evidence type="ECO:0000256" key="3">
    <source>
        <dbReference type="ARBA" id="ARBA00022692"/>
    </source>
</evidence>
<dbReference type="SUPFAM" id="SSF52343">
    <property type="entry name" value="Ferredoxin reductase-like, C-terminal NADP-linked domain"/>
    <property type="match status" value="1"/>
</dbReference>
<evidence type="ECO:0008006" key="14">
    <source>
        <dbReference type="Google" id="ProtNLM"/>
    </source>
</evidence>
<evidence type="ECO:0000256" key="8">
    <source>
        <dbReference type="SAM" id="MobiDB-lite"/>
    </source>
</evidence>
<dbReference type="SUPFAM" id="SSF50044">
    <property type="entry name" value="SH3-domain"/>
    <property type="match status" value="1"/>
</dbReference>
<geneLocation type="mitochondrion" evidence="12"/>
<dbReference type="Pfam" id="PF08030">
    <property type="entry name" value="NAD_binding_6"/>
    <property type="match status" value="1"/>
</dbReference>
<keyword evidence="2 7" id="KW-0728">SH3 domain</keyword>
<dbReference type="Pfam" id="PF00018">
    <property type="entry name" value="SH3_1"/>
    <property type="match status" value="1"/>
</dbReference>
<feature type="transmembrane region" description="Helical" evidence="9">
    <location>
        <begin position="369"/>
        <end position="389"/>
    </location>
</feature>
<comment type="subcellular location">
    <subcellularLocation>
        <location evidence="1">Membrane</location>
        <topology evidence="1">Multi-pass membrane protein</topology>
    </subcellularLocation>
</comment>
<protein>
    <recommendedName>
        <fullName evidence="14">FAD-binding FR-type domain-containing protein</fullName>
    </recommendedName>
</protein>
<dbReference type="GO" id="GO:0043020">
    <property type="term" value="C:NADPH oxidase complex"/>
    <property type="evidence" value="ECO:0007669"/>
    <property type="project" value="TreeGrafter"/>
</dbReference>
<dbReference type="Pfam" id="PF01794">
    <property type="entry name" value="Ferric_reduct"/>
    <property type="match status" value="1"/>
</dbReference>
<keyword evidence="12" id="KW-0496">Mitochondrion</keyword>
<evidence type="ECO:0000256" key="9">
    <source>
        <dbReference type="SAM" id="Phobius"/>
    </source>
</evidence>
<dbReference type="GO" id="GO:0016175">
    <property type="term" value="F:superoxide-generating NAD(P)H oxidase activity"/>
    <property type="evidence" value="ECO:0007669"/>
    <property type="project" value="TreeGrafter"/>
</dbReference>
<feature type="transmembrane region" description="Helical" evidence="9">
    <location>
        <begin position="311"/>
        <end position="332"/>
    </location>
</feature>
<proteinExistence type="predicted"/>
<evidence type="ECO:0000256" key="5">
    <source>
        <dbReference type="ARBA" id="ARBA00023002"/>
    </source>
</evidence>
<dbReference type="InterPro" id="IPR017938">
    <property type="entry name" value="Riboflavin_synthase-like_b-brl"/>
</dbReference>
<dbReference type="InterPro" id="IPR050369">
    <property type="entry name" value="RBOH/FRE"/>
</dbReference>
<evidence type="ECO:0000256" key="4">
    <source>
        <dbReference type="ARBA" id="ARBA00022989"/>
    </source>
</evidence>
<evidence type="ECO:0000313" key="12">
    <source>
        <dbReference type="EMBL" id="SPQ95536.1"/>
    </source>
</evidence>
<name>A0A3P3Y5T6_PLABS</name>
<keyword evidence="3 9" id="KW-0812">Transmembrane</keyword>
<gene>
    <name evidence="12" type="ORF">PLBR_LOCUS2751</name>
</gene>
<organism evidence="12 13">
    <name type="scientific">Plasmodiophora brassicae</name>
    <name type="common">Clubroot disease agent</name>
    <dbReference type="NCBI Taxonomy" id="37360"/>
    <lineage>
        <taxon>Eukaryota</taxon>
        <taxon>Sar</taxon>
        <taxon>Rhizaria</taxon>
        <taxon>Endomyxa</taxon>
        <taxon>Phytomyxea</taxon>
        <taxon>Plasmodiophorida</taxon>
        <taxon>Plasmodiophoridae</taxon>
        <taxon>Plasmodiophora</taxon>
    </lineage>
</organism>
<dbReference type="InterPro" id="IPR039261">
    <property type="entry name" value="FNR_nucleotide-bd"/>
</dbReference>
<evidence type="ECO:0000259" key="11">
    <source>
        <dbReference type="PROSITE" id="PS51384"/>
    </source>
</evidence>
<evidence type="ECO:0000256" key="1">
    <source>
        <dbReference type="ARBA" id="ARBA00004141"/>
    </source>
</evidence>